<gene>
    <name evidence="2" type="ORF">GCM10011502_13170</name>
</gene>
<proteinExistence type="predicted"/>
<dbReference type="InterPro" id="IPR004045">
    <property type="entry name" value="Glutathione_S-Trfase_N"/>
</dbReference>
<accession>A0ABQ1IH34</accession>
<dbReference type="SUPFAM" id="SSF52833">
    <property type="entry name" value="Thioredoxin-like"/>
    <property type="match status" value="1"/>
</dbReference>
<dbReference type="Gene3D" id="3.40.30.10">
    <property type="entry name" value="Glutaredoxin"/>
    <property type="match status" value="1"/>
</dbReference>
<keyword evidence="3" id="KW-1185">Reference proteome</keyword>
<evidence type="ECO:0000259" key="1">
    <source>
        <dbReference type="Pfam" id="PF13417"/>
    </source>
</evidence>
<feature type="domain" description="GST N-terminal" evidence="1">
    <location>
        <begin position="28"/>
        <end position="104"/>
    </location>
</feature>
<evidence type="ECO:0000313" key="3">
    <source>
        <dbReference type="Proteomes" id="UP000646152"/>
    </source>
</evidence>
<protein>
    <recommendedName>
        <fullName evidence="1">GST N-terminal domain-containing protein</fullName>
    </recommendedName>
</protein>
<dbReference type="RefSeq" id="WP_188629310.1">
    <property type="nucleotide sequence ID" value="NZ_BMKE01000008.1"/>
</dbReference>
<reference evidence="3" key="1">
    <citation type="journal article" date="2019" name="Int. J. Syst. Evol. Microbiol.">
        <title>The Global Catalogue of Microorganisms (GCM) 10K type strain sequencing project: providing services to taxonomists for standard genome sequencing and annotation.</title>
        <authorList>
            <consortium name="The Broad Institute Genomics Platform"/>
            <consortium name="The Broad Institute Genome Sequencing Center for Infectious Disease"/>
            <person name="Wu L."/>
            <person name="Ma J."/>
        </authorList>
    </citation>
    <scope>NUCLEOTIDE SEQUENCE [LARGE SCALE GENOMIC DNA]</scope>
    <source>
        <strain evidence="3">CGMCC 1.15923</strain>
    </source>
</reference>
<dbReference type="PROSITE" id="PS00195">
    <property type="entry name" value="GLUTAREDOXIN_1"/>
    <property type="match status" value="1"/>
</dbReference>
<sequence length="107" mass="12182">MSLFDWMKGAEGEQSPAPVVDSQHKLALYQRAWCPYCDRVKGVINELDLAIAECDTNQPEHLQALMAGGGQRMVPCLRIEQEPGQYFWLYESADIIAYLRQHAEALR</sequence>
<comment type="caution">
    <text evidence="2">The sequence shown here is derived from an EMBL/GenBank/DDBJ whole genome shotgun (WGS) entry which is preliminary data.</text>
</comment>
<dbReference type="InterPro" id="IPR011767">
    <property type="entry name" value="GLR_AS"/>
</dbReference>
<dbReference type="Pfam" id="PF13417">
    <property type="entry name" value="GST_N_3"/>
    <property type="match status" value="1"/>
</dbReference>
<dbReference type="InterPro" id="IPR036249">
    <property type="entry name" value="Thioredoxin-like_sf"/>
</dbReference>
<evidence type="ECO:0000313" key="2">
    <source>
        <dbReference type="EMBL" id="GGB41198.1"/>
    </source>
</evidence>
<dbReference type="Proteomes" id="UP000646152">
    <property type="component" value="Unassembled WGS sequence"/>
</dbReference>
<dbReference type="EMBL" id="BMKE01000008">
    <property type="protein sequence ID" value="GGB41198.1"/>
    <property type="molecule type" value="Genomic_DNA"/>
</dbReference>
<name>A0ABQ1IH34_9GAMM</name>
<dbReference type="PROSITE" id="PS51354">
    <property type="entry name" value="GLUTAREDOXIN_2"/>
    <property type="match status" value="1"/>
</dbReference>
<organism evidence="2 3">
    <name type="scientific">Oceanisphaera marina</name>
    <dbReference type="NCBI Taxonomy" id="2017550"/>
    <lineage>
        <taxon>Bacteria</taxon>
        <taxon>Pseudomonadati</taxon>
        <taxon>Pseudomonadota</taxon>
        <taxon>Gammaproteobacteria</taxon>
        <taxon>Aeromonadales</taxon>
        <taxon>Aeromonadaceae</taxon>
        <taxon>Oceanisphaera</taxon>
    </lineage>
</organism>